<sequence length="109" mass="12192">MTSTRTNARRSGPRANYQPPTLCRQDAQVIYEPAHNQGHDASANRRFRVTLEMYNAVNNAARNGRRLEAVPQGPQLPAYTRHISANETTMEMSSSEALPSYTEAISNEE</sequence>
<name>A0AAN6SG75_9PEZI</name>
<evidence type="ECO:0000313" key="2">
    <source>
        <dbReference type="EMBL" id="KAK3951831.1"/>
    </source>
</evidence>
<evidence type="ECO:0000256" key="1">
    <source>
        <dbReference type="SAM" id="MobiDB-lite"/>
    </source>
</evidence>
<dbReference type="EMBL" id="MU859138">
    <property type="protein sequence ID" value="KAK3951831.1"/>
    <property type="molecule type" value="Genomic_DNA"/>
</dbReference>
<accession>A0AAN6SG75</accession>
<reference evidence="2" key="2">
    <citation type="submission" date="2023-06" db="EMBL/GenBank/DDBJ databases">
        <authorList>
            <consortium name="Lawrence Berkeley National Laboratory"/>
            <person name="Mondo S.J."/>
            <person name="Hensen N."/>
            <person name="Bonometti L."/>
            <person name="Westerberg I."/>
            <person name="Brannstrom I.O."/>
            <person name="Guillou S."/>
            <person name="Cros-Aarteil S."/>
            <person name="Calhoun S."/>
            <person name="Haridas S."/>
            <person name="Kuo A."/>
            <person name="Pangilinan J."/>
            <person name="Riley R."/>
            <person name="Labutti K."/>
            <person name="Andreopoulos B."/>
            <person name="Lipzen A."/>
            <person name="Chen C."/>
            <person name="Yanf M."/>
            <person name="Daum C."/>
            <person name="Ng V."/>
            <person name="Clum A."/>
            <person name="Steindorff A."/>
            <person name="Ohm R."/>
            <person name="Martin F."/>
            <person name="Silar P."/>
            <person name="Natvig D."/>
            <person name="Lalanne C."/>
            <person name="Gautier V."/>
            <person name="Ament-Velasquez S.L."/>
            <person name="Kruys A."/>
            <person name="Hutchinson M.I."/>
            <person name="Powell A.J."/>
            <person name="Barry K."/>
            <person name="Miller A.N."/>
            <person name="Grigoriev I.V."/>
            <person name="Debuchy R."/>
            <person name="Gladieux P."/>
            <person name="Thoren M.H."/>
            <person name="Johannesson H."/>
        </authorList>
    </citation>
    <scope>NUCLEOTIDE SEQUENCE</scope>
    <source>
        <strain evidence="2">CBS 626.80</strain>
    </source>
</reference>
<organism evidence="2 3">
    <name type="scientific">Pseudoneurospora amorphoporcata</name>
    <dbReference type="NCBI Taxonomy" id="241081"/>
    <lineage>
        <taxon>Eukaryota</taxon>
        <taxon>Fungi</taxon>
        <taxon>Dikarya</taxon>
        <taxon>Ascomycota</taxon>
        <taxon>Pezizomycotina</taxon>
        <taxon>Sordariomycetes</taxon>
        <taxon>Sordariomycetidae</taxon>
        <taxon>Sordariales</taxon>
        <taxon>Sordariaceae</taxon>
        <taxon>Pseudoneurospora</taxon>
    </lineage>
</organism>
<comment type="caution">
    <text evidence="2">The sequence shown here is derived from an EMBL/GenBank/DDBJ whole genome shotgun (WGS) entry which is preliminary data.</text>
</comment>
<evidence type="ECO:0000313" key="3">
    <source>
        <dbReference type="Proteomes" id="UP001303222"/>
    </source>
</evidence>
<keyword evidence="3" id="KW-1185">Reference proteome</keyword>
<dbReference type="AlphaFoldDB" id="A0AAN6SG75"/>
<proteinExistence type="predicted"/>
<feature type="region of interest" description="Disordered" evidence="1">
    <location>
        <begin position="90"/>
        <end position="109"/>
    </location>
</feature>
<feature type="region of interest" description="Disordered" evidence="1">
    <location>
        <begin position="1"/>
        <end position="20"/>
    </location>
</feature>
<gene>
    <name evidence="2" type="ORF">QBC32DRAFT_362321</name>
</gene>
<dbReference type="Proteomes" id="UP001303222">
    <property type="component" value="Unassembled WGS sequence"/>
</dbReference>
<protein>
    <submittedName>
        <fullName evidence="2">Uncharacterized protein</fullName>
    </submittedName>
</protein>
<reference evidence="2" key="1">
    <citation type="journal article" date="2023" name="Mol. Phylogenet. Evol.">
        <title>Genome-scale phylogeny and comparative genomics of the fungal order Sordariales.</title>
        <authorList>
            <person name="Hensen N."/>
            <person name="Bonometti L."/>
            <person name="Westerberg I."/>
            <person name="Brannstrom I.O."/>
            <person name="Guillou S."/>
            <person name="Cros-Aarteil S."/>
            <person name="Calhoun S."/>
            <person name="Haridas S."/>
            <person name="Kuo A."/>
            <person name="Mondo S."/>
            <person name="Pangilinan J."/>
            <person name="Riley R."/>
            <person name="LaButti K."/>
            <person name="Andreopoulos B."/>
            <person name="Lipzen A."/>
            <person name="Chen C."/>
            <person name="Yan M."/>
            <person name="Daum C."/>
            <person name="Ng V."/>
            <person name="Clum A."/>
            <person name="Steindorff A."/>
            <person name="Ohm R.A."/>
            <person name="Martin F."/>
            <person name="Silar P."/>
            <person name="Natvig D.O."/>
            <person name="Lalanne C."/>
            <person name="Gautier V."/>
            <person name="Ament-Velasquez S.L."/>
            <person name="Kruys A."/>
            <person name="Hutchinson M.I."/>
            <person name="Powell A.J."/>
            <person name="Barry K."/>
            <person name="Miller A.N."/>
            <person name="Grigoriev I.V."/>
            <person name="Debuchy R."/>
            <person name="Gladieux P."/>
            <person name="Hiltunen Thoren M."/>
            <person name="Johannesson H."/>
        </authorList>
    </citation>
    <scope>NUCLEOTIDE SEQUENCE</scope>
    <source>
        <strain evidence="2">CBS 626.80</strain>
    </source>
</reference>